<reference evidence="1" key="1">
    <citation type="submission" date="2014-09" db="EMBL/GenBank/DDBJ databases">
        <authorList>
            <person name="Magalhaes I.L.F."/>
            <person name="Oliveira U."/>
            <person name="Santos F.R."/>
            <person name="Vidigal T.H.D.A."/>
            <person name="Brescovit A.D."/>
            <person name="Santos A.J."/>
        </authorList>
    </citation>
    <scope>NUCLEOTIDE SEQUENCE</scope>
    <source>
        <tissue evidence="1">Shoot tissue taken approximately 20 cm above the soil surface</tissue>
    </source>
</reference>
<name>A0A0A9A910_ARUDO</name>
<proteinExistence type="predicted"/>
<reference evidence="1" key="2">
    <citation type="journal article" date="2015" name="Data Brief">
        <title>Shoot transcriptome of the giant reed, Arundo donax.</title>
        <authorList>
            <person name="Barrero R.A."/>
            <person name="Guerrero F.D."/>
            <person name="Moolhuijzen P."/>
            <person name="Goolsby J.A."/>
            <person name="Tidwell J."/>
            <person name="Bellgard S.E."/>
            <person name="Bellgard M.I."/>
        </authorList>
    </citation>
    <scope>NUCLEOTIDE SEQUENCE</scope>
    <source>
        <tissue evidence="1">Shoot tissue taken approximately 20 cm above the soil surface</tissue>
    </source>
</reference>
<organism evidence="1">
    <name type="scientific">Arundo donax</name>
    <name type="common">Giant reed</name>
    <name type="synonym">Donax arundinaceus</name>
    <dbReference type="NCBI Taxonomy" id="35708"/>
    <lineage>
        <taxon>Eukaryota</taxon>
        <taxon>Viridiplantae</taxon>
        <taxon>Streptophyta</taxon>
        <taxon>Embryophyta</taxon>
        <taxon>Tracheophyta</taxon>
        <taxon>Spermatophyta</taxon>
        <taxon>Magnoliopsida</taxon>
        <taxon>Liliopsida</taxon>
        <taxon>Poales</taxon>
        <taxon>Poaceae</taxon>
        <taxon>PACMAD clade</taxon>
        <taxon>Arundinoideae</taxon>
        <taxon>Arundineae</taxon>
        <taxon>Arundo</taxon>
    </lineage>
</organism>
<dbReference type="AlphaFoldDB" id="A0A0A9A910"/>
<protein>
    <submittedName>
        <fullName evidence="1">Uncharacterized protein</fullName>
    </submittedName>
</protein>
<accession>A0A0A9A910</accession>
<dbReference type="EMBL" id="GBRH01252405">
    <property type="protein sequence ID" value="JAD45490.1"/>
    <property type="molecule type" value="Transcribed_RNA"/>
</dbReference>
<sequence length="17" mass="1841">MSCNVGHLSYICKDLTG</sequence>
<evidence type="ECO:0000313" key="1">
    <source>
        <dbReference type="EMBL" id="JAD45490.1"/>
    </source>
</evidence>